<dbReference type="EMBL" id="CM044703">
    <property type="protein sequence ID" value="KAI5672326.1"/>
    <property type="molecule type" value="Genomic_DNA"/>
</dbReference>
<comment type="caution">
    <text evidence="1">The sequence shown here is derived from an EMBL/GenBank/DDBJ whole genome shotgun (WGS) entry which is preliminary data.</text>
</comment>
<accession>A0ACC0BIA6</accession>
<reference evidence="2" key="1">
    <citation type="journal article" date="2023" name="Nat. Plants">
        <title>Single-cell RNA sequencing provides a high-resolution roadmap for understanding the multicellular compartmentation of specialized metabolism.</title>
        <authorList>
            <person name="Sun S."/>
            <person name="Shen X."/>
            <person name="Li Y."/>
            <person name="Li Y."/>
            <person name="Wang S."/>
            <person name="Li R."/>
            <person name="Zhang H."/>
            <person name="Shen G."/>
            <person name="Guo B."/>
            <person name="Wei J."/>
            <person name="Xu J."/>
            <person name="St-Pierre B."/>
            <person name="Chen S."/>
            <person name="Sun C."/>
        </authorList>
    </citation>
    <scope>NUCLEOTIDE SEQUENCE [LARGE SCALE GENOMIC DNA]</scope>
</reference>
<name>A0ACC0BIA6_CATRO</name>
<proteinExistence type="predicted"/>
<sequence>MLQSKAVLDTAPNLTALICKCIRRRNLKLGTQLHSQLIKTALNLNTFLSNRLIDLFSKCDSIDSAQKVFDDLPVKNNYSWNTILCAYCKMGLFHEARKLLDTMPEPNLVSYNTIISSLAQHGFYDEAMKVFKSVEMEIFRDGLWIDEFTVVSLVNACALSGGLKLLSQVHGMAIVNGLILNLIVCNAFIDAYGKCSKAEVSCKIFSQMEERDVVSWTSLVVAYAQACKMVDAYRVFNQMPQRNVFSWTALITGFAKIGQANQALNLFSEMLKNDVVPSTFTYVIVLGACADLALIERGKQVHGLILRKHRVCHLHNTYVLNALVDMYCKCGDMKTAMALFKRFNGNDLVTWNSVIIGFAQNGQADLSLSLFEEMIKRNIKPNSVSFLGVLSSCSHTGRLYEGLQLLDRMEKDFNVIPQLDHYAILIDLLGRKNQLAEALKLIQNANFSHHVGMWGALLSACRIHENTELAQRAAEVLFELEPENAARYVMLSNIYTAAGLPNDACRVRRLMDEQGLRKETAYSWIEVRNARHEFVSKDKLHSQNLEIRDLLHKLVDHMKDIGHVPLVELFSHEDDGWT</sequence>
<keyword evidence="2" id="KW-1185">Reference proteome</keyword>
<protein>
    <submittedName>
        <fullName evidence="1">Uncharacterized protein</fullName>
    </submittedName>
</protein>
<organism evidence="1 2">
    <name type="scientific">Catharanthus roseus</name>
    <name type="common">Madagascar periwinkle</name>
    <name type="synonym">Vinca rosea</name>
    <dbReference type="NCBI Taxonomy" id="4058"/>
    <lineage>
        <taxon>Eukaryota</taxon>
        <taxon>Viridiplantae</taxon>
        <taxon>Streptophyta</taxon>
        <taxon>Embryophyta</taxon>
        <taxon>Tracheophyta</taxon>
        <taxon>Spermatophyta</taxon>
        <taxon>Magnoliopsida</taxon>
        <taxon>eudicotyledons</taxon>
        <taxon>Gunneridae</taxon>
        <taxon>Pentapetalae</taxon>
        <taxon>asterids</taxon>
        <taxon>lamiids</taxon>
        <taxon>Gentianales</taxon>
        <taxon>Apocynaceae</taxon>
        <taxon>Rauvolfioideae</taxon>
        <taxon>Vinceae</taxon>
        <taxon>Catharanthinae</taxon>
        <taxon>Catharanthus</taxon>
    </lineage>
</organism>
<evidence type="ECO:0000313" key="1">
    <source>
        <dbReference type="EMBL" id="KAI5672326.1"/>
    </source>
</evidence>
<gene>
    <name evidence="1" type="ORF">M9H77_12690</name>
</gene>
<dbReference type="Proteomes" id="UP001060085">
    <property type="component" value="Linkage Group LG03"/>
</dbReference>
<evidence type="ECO:0000313" key="2">
    <source>
        <dbReference type="Proteomes" id="UP001060085"/>
    </source>
</evidence>